<keyword evidence="11" id="KW-1185">Reference proteome</keyword>
<dbReference type="Pfam" id="PF16369">
    <property type="entry name" value="GH43_C"/>
    <property type="match status" value="1"/>
</dbReference>
<evidence type="ECO:0000256" key="2">
    <source>
        <dbReference type="ARBA" id="ARBA00009865"/>
    </source>
</evidence>
<organism evidence="10 11">
    <name type="scientific">Plebeiibacterium sediminum</name>
    <dbReference type="NCBI Taxonomy" id="2992112"/>
    <lineage>
        <taxon>Bacteria</taxon>
        <taxon>Pseudomonadati</taxon>
        <taxon>Bacteroidota</taxon>
        <taxon>Bacteroidia</taxon>
        <taxon>Marinilabiliales</taxon>
        <taxon>Marinilabiliaceae</taxon>
        <taxon>Plebeiibacterium</taxon>
    </lineage>
</organism>
<accession>A0AAE3SES9</accession>
<comment type="pathway">
    <text evidence="1">Glycan metabolism; L-arabinan degradation.</text>
</comment>
<evidence type="ECO:0000256" key="7">
    <source>
        <dbReference type="RuleBase" id="RU361187"/>
    </source>
</evidence>
<dbReference type="InterPro" id="IPR006710">
    <property type="entry name" value="Glyco_hydro_43"/>
</dbReference>
<evidence type="ECO:0000256" key="6">
    <source>
        <dbReference type="PIRSR" id="PIRSR606710-2"/>
    </source>
</evidence>
<feature type="chain" id="PRO_5042246945" evidence="8">
    <location>
        <begin position="27"/>
        <end position="504"/>
    </location>
</feature>
<dbReference type="SUPFAM" id="SSF75005">
    <property type="entry name" value="Arabinanase/levansucrase/invertase"/>
    <property type="match status" value="1"/>
</dbReference>
<evidence type="ECO:0000256" key="8">
    <source>
        <dbReference type="SAM" id="SignalP"/>
    </source>
</evidence>
<protein>
    <submittedName>
        <fullName evidence="10">Arabinan endo-1,5-alpha-L-arabinosidase</fullName>
    </submittedName>
</protein>
<dbReference type="AlphaFoldDB" id="A0AAE3SES9"/>
<dbReference type="PANTHER" id="PTHR43301">
    <property type="entry name" value="ARABINAN ENDO-1,5-ALPHA-L-ARABINOSIDASE"/>
    <property type="match status" value="1"/>
</dbReference>
<evidence type="ECO:0000256" key="5">
    <source>
        <dbReference type="PIRSR" id="PIRSR606710-1"/>
    </source>
</evidence>
<gene>
    <name evidence="10" type="ORF">OM075_10035</name>
</gene>
<dbReference type="Proteomes" id="UP001209229">
    <property type="component" value="Unassembled WGS sequence"/>
</dbReference>
<dbReference type="Pfam" id="PF04616">
    <property type="entry name" value="Glyco_hydro_43"/>
    <property type="match status" value="1"/>
</dbReference>
<name>A0AAE3SES9_9BACT</name>
<keyword evidence="8" id="KW-0732">Signal</keyword>
<keyword evidence="4 7" id="KW-0326">Glycosidase</keyword>
<dbReference type="GO" id="GO:0004553">
    <property type="term" value="F:hydrolase activity, hydrolyzing O-glycosyl compounds"/>
    <property type="evidence" value="ECO:0007669"/>
    <property type="project" value="InterPro"/>
</dbReference>
<feature type="signal peptide" evidence="8">
    <location>
        <begin position="1"/>
        <end position="26"/>
    </location>
</feature>
<dbReference type="GO" id="GO:0005975">
    <property type="term" value="P:carbohydrate metabolic process"/>
    <property type="evidence" value="ECO:0007669"/>
    <property type="project" value="InterPro"/>
</dbReference>
<dbReference type="CDD" id="cd08998">
    <property type="entry name" value="GH43_Arb43a-like"/>
    <property type="match status" value="1"/>
</dbReference>
<dbReference type="Gene3D" id="2.40.128.10">
    <property type="match status" value="1"/>
</dbReference>
<evidence type="ECO:0000256" key="3">
    <source>
        <dbReference type="ARBA" id="ARBA00022801"/>
    </source>
</evidence>
<sequence length="504" mass="57216">MMLYNRMKIILLIAVGILMQMCTTTSNDKDKGNPYQDDYTKIASLKNRDKWNGANVHDPTCIKVGDTYYLYSTDAYYIPPNINFKDDPTVEIGHTPIRSSKDLVHWKFEGWVFDDFPAEALAHVKENNQGKSPDGIWAPYIHQKGDEFRLYYSLSYFGSNASFIGMATSKSPSGPWEDKGEVVKTFRDSEMNAIDPTVLSDHKTGKEWMIYGSFFGGLFCMELDPETGLAKTKGDQGVVVARRADGKSRVIEAPEIVYNEEQDMYYLFVSYDSLFTYYNVRVGRSKSPTGPFLDYFGNDLSDTTNNYPILTYTYMFDNQPGWAGNAHCAVIEDEGKYFAFHQGRLAPINLMLQLQCREVKWLSDGWPVFSPERYNVVDEKSGFTESDIQGSWEVIELKDLLELSDKGQLKIPVGEWKYTPKAFNTSNEMVVSSGSVTLENDNYKITGVKVNGDTMVFTDEDGTEVECKIFSGWDWENENKTILFSGILPNGHGFWGKKIIKSNS</sequence>
<dbReference type="EMBL" id="JAPDPJ010000019">
    <property type="protein sequence ID" value="MCW3786808.1"/>
    <property type="molecule type" value="Genomic_DNA"/>
</dbReference>
<comment type="similarity">
    <text evidence="2 7">Belongs to the glycosyl hydrolase 43 family.</text>
</comment>
<dbReference type="RefSeq" id="WP_301190373.1">
    <property type="nucleotide sequence ID" value="NZ_JAPDPJ010000019.1"/>
</dbReference>
<dbReference type="InterPro" id="IPR050727">
    <property type="entry name" value="GH43_arabinanases"/>
</dbReference>
<feature type="active site" description="Proton donor" evidence="5">
    <location>
        <position position="252"/>
    </location>
</feature>
<reference evidence="10" key="1">
    <citation type="submission" date="2022-10" db="EMBL/GenBank/DDBJ databases">
        <authorList>
            <person name="Yu W.X."/>
        </authorList>
    </citation>
    <scope>NUCLEOTIDE SEQUENCE</scope>
    <source>
        <strain evidence="10">AAT</strain>
    </source>
</reference>
<feature type="site" description="Important for catalytic activity, responsible for pKa modulation of the active site Glu and correct orientation of both the proton donor and substrate" evidence="6">
    <location>
        <position position="195"/>
    </location>
</feature>
<evidence type="ECO:0000256" key="4">
    <source>
        <dbReference type="ARBA" id="ARBA00023295"/>
    </source>
</evidence>
<dbReference type="Gene3D" id="2.115.10.20">
    <property type="entry name" value="Glycosyl hydrolase domain, family 43"/>
    <property type="match status" value="1"/>
</dbReference>
<evidence type="ECO:0000256" key="1">
    <source>
        <dbReference type="ARBA" id="ARBA00004834"/>
    </source>
</evidence>
<evidence type="ECO:0000313" key="11">
    <source>
        <dbReference type="Proteomes" id="UP001209229"/>
    </source>
</evidence>
<dbReference type="InterPro" id="IPR023296">
    <property type="entry name" value="Glyco_hydro_beta-prop_sf"/>
</dbReference>
<evidence type="ECO:0000259" key="9">
    <source>
        <dbReference type="Pfam" id="PF16369"/>
    </source>
</evidence>
<dbReference type="PANTHER" id="PTHR43301:SF3">
    <property type="entry name" value="ARABINAN ENDO-1,5-ALPHA-L-ARABINOSIDASE A-RELATED"/>
    <property type="match status" value="1"/>
</dbReference>
<evidence type="ECO:0000313" key="10">
    <source>
        <dbReference type="EMBL" id="MCW3786808.1"/>
    </source>
</evidence>
<proteinExistence type="inferred from homology"/>
<keyword evidence="3 7" id="KW-0378">Hydrolase</keyword>
<feature type="active site" description="Proton acceptor" evidence="5">
    <location>
        <position position="58"/>
    </location>
</feature>
<dbReference type="InterPro" id="IPR032291">
    <property type="entry name" value="Abn2_C"/>
</dbReference>
<feature type="domain" description="Extracellular endo-alpha-(1-&gt;5)-L-arabinanase C-terminal" evidence="9">
    <location>
        <begin position="371"/>
        <end position="496"/>
    </location>
</feature>
<comment type="caution">
    <text evidence="10">The sequence shown here is derived from an EMBL/GenBank/DDBJ whole genome shotgun (WGS) entry which is preliminary data.</text>
</comment>